<dbReference type="UniPathway" id="UPA00219"/>
<keyword evidence="8" id="KW-0732">Signal</keyword>
<dbReference type="AlphaFoldDB" id="A0A2T1KTM5"/>
<dbReference type="OrthoDB" id="9809748at2"/>
<evidence type="ECO:0000256" key="2">
    <source>
        <dbReference type="ARBA" id="ARBA00005992"/>
    </source>
</evidence>
<dbReference type="PANTHER" id="PTHR36699">
    <property type="entry name" value="LD-TRANSPEPTIDASE"/>
    <property type="match status" value="1"/>
</dbReference>
<organism evidence="10 11">
    <name type="scientific">Marinobacter fuscus</name>
    <dbReference type="NCBI Taxonomy" id="2109942"/>
    <lineage>
        <taxon>Bacteria</taxon>
        <taxon>Pseudomonadati</taxon>
        <taxon>Pseudomonadota</taxon>
        <taxon>Gammaproteobacteria</taxon>
        <taxon>Pseudomonadales</taxon>
        <taxon>Marinobacteraceae</taxon>
        <taxon>Marinobacter</taxon>
    </lineage>
</organism>
<feature type="domain" description="L,D-TPase catalytic" evidence="9">
    <location>
        <begin position="48"/>
        <end position="184"/>
    </location>
</feature>
<evidence type="ECO:0000313" key="10">
    <source>
        <dbReference type="EMBL" id="PSF13454.1"/>
    </source>
</evidence>
<dbReference type="PANTHER" id="PTHR36699:SF1">
    <property type="entry name" value="L,D-TRANSPEPTIDASE YAFK-RELATED"/>
    <property type="match status" value="1"/>
</dbReference>
<dbReference type="GO" id="GO:0008360">
    <property type="term" value="P:regulation of cell shape"/>
    <property type="evidence" value="ECO:0007669"/>
    <property type="project" value="UniProtKB-UniRule"/>
</dbReference>
<dbReference type="Proteomes" id="UP000239866">
    <property type="component" value="Unassembled WGS sequence"/>
</dbReference>
<dbReference type="Gene3D" id="2.40.440.10">
    <property type="entry name" value="L,D-transpeptidase catalytic domain-like"/>
    <property type="match status" value="1"/>
</dbReference>
<evidence type="ECO:0000256" key="3">
    <source>
        <dbReference type="ARBA" id="ARBA00022679"/>
    </source>
</evidence>
<feature type="signal peptide" evidence="8">
    <location>
        <begin position="1"/>
        <end position="20"/>
    </location>
</feature>
<dbReference type="GO" id="GO:0016740">
    <property type="term" value="F:transferase activity"/>
    <property type="evidence" value="ECO:0007669"/>
    <property type="project" value="UniProtKB-KW"/>
</dbReference>
<accession>A0A2T1KTM5</accession>
<dbReference type="GO" id="GO:0071555">
    <property type="term" value="P:cell wall organization"/>
    <property type="evidence" value="ECO:0007669"/>
    <property type="project" value="UniProtKB-UniRule"/>
</dbReference>
<sequence length="185" mass="20592">MTFRALFALFLALTAVSAHASELIARADTRMLPTQTDTNSINDTQTVTEVLVRKSDRRLVLLSNDKPVRSYRISLGDNPEGHKLYEGDKRTPEGEYVLDWRNANSDFYKSIHISYPNPEDRELAAAWGLNPGGSIMIHGLPNNAGDMAFAYAGLDWTDGCIAVNNEAMDEIWQLVQNGTPIRILP</sequence>
<dbReference type="CDD" id="cd16913">
    <property type="entry name" value="YkuD_like"/>
    <property type="match status" value="1"/>
</dbReference>
<keyword evidence="6 7" id="KW-0961">Cell wall biogenesis/degradation</keyword>
<dbReference type="Pfam" id="PF03734">
    <property type="entry name" value="YkuD"/>
    <property type="match status" value="1"/>
</dbReference>
<dbReference type="SUPFAM" id="SSF141523">
    <property type="entry name" value="L,D-transpeptidase catalytic domain-like"/>
    <property type="match status" value="1"/>
</dbReference>
<comment type="caution">
    <text evidence="10">The sequence shown here is derived from an EMBL/GenBank/DDBJ whole genome shotgun (WGS) entry which is preliminary data.</text>
</comment>
<gene>
    <name evidence="10" type="ORF">C7H09_02275</name>
</gene>
<evidence type="ECO:0000256" key="7">
    <source>
        <dbReference type="PROSITE-ProRule" id="PRU01373"/>
    </source>
</evidence>
<dbReference type="InterPro" id="IPR005490">
    <property type="entry name" value="LD_TPept_cat_dom"/>
</dbReference>
<evidence type="ECO:0000313" key="11">
    <source>
        <dbReference type="Proteomes" id="UP000239866"/>
    </source>
</evidence>
<feature type="active site" description="Proton donor/acceptor" evidence="7">
    <location>
        <position position="138"/>
    </location>
</feature>
<keyword evidence="4 7" id="KW-0133">Cell shape</keyword>
<dbReference type="GO" id="GO:0004180">
    <property type="term" value="F:carboxypeptidase activity"/>
    <property type="evidence" value="ECO:0007669"/>
    <property type="project" value="UniProtKB-ARBA"/>
</dbReference>
<evidence type="ECO:0000256" key="6">
    <source>
        <dbReference type="ARBA" id="ARBA00023316"/>
    </source>
</evidence>
<keyword evidence="11" id="KW-1185">Reference proteome</keyword>
<reference evidence="10 11" key="1">
    <citation type="submission" date="2018-03" db="EMBL/GenBank/DDBJ databases">
        <title>Marinobacter brunus sp. nov., a marine bacterium of Gamma-proteobacteria isolated from the surface seawater of the South China Sea.</title>
        <authorList>
            <person name="Cheng H."/>
            <person name="Wu Y.-H."/>
            <person name="Xamxidin M."/>
            <person name="Xu X.-W."/>
        </authorList>
    </citation>
    <scope>NUCLEOTIDE SEQUENCE [LARGE SCALE GENOMIC DNA]</scope>
    <source>
        <strain evidence="10 11">NH169-3</strain>
    </source>
</reference>
<feature type="active site" description="Nucleophile" evidence="7">
    <location>
        <position position="160"/>
    </location>
</feature>
<evidence type="ECO:0000259" key="9">
    <source>
        <dbReference type="PROSITE" id="PS52029"/>
    </source>
</evidence>
<evidence type="ECO:0000256" key="5">
    <source>
        <dbReference type="ARBA" id="ARBA00022984"/>
    </source>
</evidence>
<evidence type="ECO:0000256" key="4">
    <source>
        <dbReference type="ARBA" id="ARBA00022960"/>
    </source>
</evidence>
<protein>
    <recommendedName>
        <fullName evidence="9">L,D-TPase catalytic domain-containing protein</fullName>
    </recommendedName>
</protein>
<name>A0A2T1KTM5_9GAMM</name>
<keyword evidence="3" id="KW-0808">Transferase</keyword>
<dbReference type="GO" id="GO:0009252">
    <property type="term" value="P:peptidoglycan biosynthetic process"/>
    <property type="evidence" value="ECO:0007669"/>
    <property type="project" value="UniProtKB-UniPathway"/>
</dbReference>
<evidence type="ECO:0000256" key="1">
    <source>
        <dbReference type="ARBA" id="ARBA00004752"/>
    </source>
</evidence>
<dbReference type="InterPro" id="IPR038063">
    <property type="entry name" value="Transpep_catalytic_dom"/>
</dbReference>
<dbReference type="RefSeq" id="WP_106761018.1">
    <property type="nucleotide sequence ID" value="NZ_PXNP01000009.1"/>
</dbReference>
<proteinExistence type="inferred from homology"/>
<comment type="similarity">
    <text evidence="2">Belongs to the YkuD family.</text>
</comment>
<keyword evidence="5 7" id="KW-0573">Peptidoglycan synthesis</keyword>
<feature type="chain" id="PRO_5015690552" description="L,D-TPase catalytic domain-containing protein" evidence="8">
    <location>
        <begin position="21"/>
        <end position="185"/>
    </location>
</feature>
<comment type="pathway">
    <text evidence="1 7">Cell wall biogenesis; peptidoglycan biosynthesis.</text>
</comment>
<evidence type="ECO:0000256" key="8">
    <source>
        <dbReference type="SAM" id="SignalP"/>
    </source>
</evidence>
<dbReference type="EMBL" id="PXNP01000009">
    <property type="protein sequence ID" value="PSF13454.1"/>
    <property type="molecule type" value="Genomic_DNA"/>
</dbReference>
<dbReference type="PROSITE" id="PS52029">
    <property type="entry name" value="LD_TPASE"/>
    <property type="match status" value="1"/>
</dbReference>